<dbReference type="EMBL" id="JABEYC010000014">
    <property type="protein sequence ID" value="KAF4984550.1"/>
    <property type="molecule type" value="Genomic_DNA"/>
</dbReference>
<dbReference type="PROSITE" id="PS50102">
    <property type="entry name" value="RRM"/>
    <property type="match status" value="4"/>
</dbReference>
<feature type="domain" description="RRM" evidence="7">
    <location>
        <begin position="330"/>
        <end position="431"/>
    </location>
</feature>
<feature type="compositionally biased region" description="Basic residues" evidence="6">
    <location>
        <begin position="742"/>
        <end position="760"/>
    </location>
</feature>
<dbReference type="Pfam" id="PF00076">
    <property type="entry name" value="RRM_1"/>
    <property type="match status" value="3"/>
</dbReference>
<organism evidence="8 9">
    <name type="scientific">Fusarium zealandicum</name>
    <dbReference type="NCBI Taxonomy" id="1053134"/>
    <lineage>
        <taxon>Eukaryota</taxon>
        <taxon>Fungi</taxon>
        <taxon>Dikarya</taxon>
        <taxon>Ascomycota</taxon>
        <taxon>Pezizomycotina</taxon>
        <taxon>Sordariomycetes</taxon>
        <taxon>Hypocreomycetidae</taxon>
        <taxon>Hypocreales</taxon>
        <taxon>Nectriaceae</taxon>
        <taxon>Fusarium</taxon>
        <taxon>Fusarium staphyleae species complex</taxon>
    </lineage>
</organism>
<dbReference type="OrthoDB" id="267048at2759"/>
<dbReference type="PANTHER" id="PTHR48039:SF5">
    <property type="entry name" value="RNA-BINDING PROTEIN 28"/>
    <property type="match status" value="1"/>
</dbReference>
<comment type="subcellular location">
    <subcellularLocation>
        <location evidence="1">Nucleus</location>
    </subcellularLocation>
</comment>
<feature type="compositionally biased region" description="Basic residues" evidence="6">
    <location>
        <begin position="1"/>
        <end position="11"/>
    </location>
</feature>
<feature type="compositionally biased region" description="Basic and acidic residues" evidence="6">
    <location>
        <begin position="537"/>
        <end position="561"/>
    </location>
</feature>
<evidence type="ECO:0000256" key="5">
    <source>
        <dbReference type="PROSITE-ProRule" id="PRU00176"/>
    </source>
</evidence>
<dbReference type="InterPro" id="IPR051945">
    <property type="entry name" value="RRM_MRD1_RNA_proc_ribogen"/>
</dbReference>
<evidence type="ECO:0000313" key="9">
    <source>
        <dbReference type="Proteomes" id="UP000635477"/>
    </source>
</evidence>
<evidence type="ECO:0000256" key="4">
    <source>
        <dbReference type="ARBA" id="ARBA00023242"/>
    </source>
</evidence>
<dbReference type="InterPro" id="IPR000504">
    <property type="entry name" value="RRM_dom"/>
</dbReference>
<dbReference type="SMART" id="SM00360">
    <property type="entry name" value="RRM"/>
    <property type="match status" value="4"/>
</dbReference>
<dbReference type="AlphaFoldDB" id="A0A8H4XPZ2"/>
<dbReference type="InterPro" id="IPR034808">
    <property type="entry name" value="Nop4p_RRM3"/>
</dbReference>
<feature type="compositionally biased region" description="Basic and acidic residues" evidence="6">
    <location>
        <begin position="223"/>
        <end position="237"/>
    </location>
</feature>
<feature type="compositionally biased region" description="Basic and acidic residues" evidence="6">
    <location>
        <begin position="729"/>
        <end position="740"/>
    </location>
</feature>
<evidence type="ECO:0000259" key="7">
    <source>
        <dbReference type="PROSITE" id="PS50102"/>
    </source>
</evidence>
<dbReference type="Proteomes" id="UP000635477">
    <property type="component" value="Unassembled WGS sequence"/>
</dbReference>
<evidence type="ECO:0000313" key="8">
    <source>
        <dbReference type="EMBL" id="KAF4984550.1"/>
    </source>
</evidence>
<evidence type="ECO:0000256" key="3">
    <source>
        <dbReference type="ARBA" id="ARBA00022884"/>
    </source>
</evidence>
<reference evidence="8" key="1">
    <citation type="journal article" date="2020" name="BMC Genomics">
        <title>Correction to: Identification and distribution of gene clusters required for synthesis of sphingolipid metabolism inhibitors in diverse species of the filamentous fungus Fusarium.</title>
        <authorList>
            <person name="Kim H.S."/>
            <person name="Lohmar J.M."/>
            <person name="Busman M."/>
            <person name="Brown D.W."/>
            <person name="Naumann T.A."/>
            <person name="Divon H.H."/>
            <person name="Lysoe E."/>
            <person name="Uhlig S."/>
            <person name="Proctor R.H."/>
        </authorList>
    </citation>
    <scope>NUCLEOTIDE SEQUENCE</scope>
    <source>
        <strain evidence="8">NRRL 22465</strain>
    </source>
</reference>
<reference evidence="8" key="2">
    <citation type="submission" date="2020-05" db="EMBL/GenBank/DDBJ databases">
        <authorList>
            <person name="Kim H.-S."/>
            <person name="Proctor R.H."/>
            <person name="Brown D.W."/>
        </authorList>
    </citation>
    <scope>NUCLEOTIDE SEQUENCE</scope>
    <source>
        <strain evidence="8">NRRL 22465</strain>
    </source>
</reference>
<evidence type="ECO:0000256" key="1">
    <source>
        <dbReference type="ARBA" id="ARBA00004123"/>
    </source>
</evidence>
<feature type="region of interest" description="Disordered" evidence="6">
    <location>
        <begin position="537"/>
        <end position="563"/>
    </location>
</feature>
<dbReference type="PANTHER" id="PTHR48039">
    <property type="entry name" value="RNA-BINDING MOTIF PROTEIN 14B"/>
    <property type="match status" value="1"/>
</dbReference>
<feature type="region of interest" description="Disordered" evidence="6">
    <location>
        <begin position="1"/>
        <end position="38"/>
    </location>
</feature>
<feature type="region of interest" description="Disordered" evidence="6">
    <location>
        <begin position="641"/>
        <end position="760"/>
    </location>
</feature>
<evidence type="ECO:0000256" key="2">
    <source>
        <dbReference type="ARBA" id="ARBA00022737"/>
    </source>
</evidence>
<accession>A0A8H4XPZ2</accession>
<keyword evidence="3 5" id="KW-0694">RNA-binding</keyword>
<evidence type="ECO:0000256" key="6">
    <source>
        <dbReference type="SAM" id="MobiDB-lite"/>
    </source>
</evidence>
<keyword evidence="4" id="KW-0539">Nucleus</keyword>
<feature type="domain" description="RRM" evidence="7">
    <location>
        <begin position="144"/>
        <end position="221"/>
    </location>
</feature>
<gene>
    <name evidence="8" type="ORF">FZEAL_284</name>
</gene>
<dbReference type="GO" id="GO:0005730">
    <property type="term" value="C:nucleolus"/>
    <property type="evidence" value="ECO:0007669"/>
    <property type="project" value="TreeGrafter"/>
</dbReference>
<comment type="caution">
    <text evidence="8">The sequence shown here is derived from an EMBL/GenBank/DDBJ whole genome shotgun (WGS) entry which is preliminary data.</text>
</comment>
<feature type="region of interest" description="Disordered" evidence="6">
    <location>
        <begin position="223"/>
        <end position="278"/>
    </location>
</feature>
<dbReference type="SUPFAM" id="SSF54928">
    <property type="entry name" value="RNA-binding domain, RBD"/>
    <property type="match status" value="3"/>
</dbReference>
<dbReference type="FunFam" id="3.30.70.330:FF:000406">
    <property type="entry name" value="Related to Nucleolar protein NOP4"/>
    <property type="match status" value="1"/>
</dbReference>
<dbReference type="InterPro" id="IPR035979">
    <property type="entry name" value="RBD_domain_sf"/>
</dbReference>
<feature type="compositionally biased region" description="Basic and acidic residues" evidence="6">
    <location>
        <begin position="667"/>
        <end position="705"/>
    </location>
</feature>
<name>A0A8H4XPZ2_9HYPO</name>
<protein>
    <recommendedName>
        <fullName evidence="7">RRM domain-containing protein</fullName>
    </recommendedName>
</protein>
<dbReference type="CDD" id="cd12676">
    <property type="entry name" value="RRM3_Nop4p"/>
    <property type="match status" value="1"/>
</dbReference>
<keyword evidence="9" id="KW-1185">Reference proteome</keyword>
<sequence>MGASKHGRKRAHAEAEDLDPASFEDRDNGAVQSAKRAKVDKQRSLFVRSLPPGTTNESLAEYFSQHYPVKHATVVVDQKTKDSKGYGFVTFADAEDAIEARKALNNQDWNGRKIRIDIAEPRNRNPASGEAPAEKPHEEFKKAPKLIVRNLPWSIKTSEQLGHLFRSFGKVKFADLPQTKGKLKGFGFVTIRGKPNAERALQAINGKEIDGRTLAVDWAVDKETWDKQHPQEEKSDDKEEEEVEDDEEEDDDDDAASAESAVKDDEDGGVKTANRDDQLDADLESFFKNHMENLEEEDEEDEDDEDDDEVKKVVEEFKNKAPKRTTDNTSTLFIRNLPFTATDEQVKSFFGHFGQVRYARVVMDKVTEKPAGTGFVCFFNVDDAKNCIKGAPRPTQPVTTAKNSILQDESADPDGKYTLDGRLLQVAQAVNKEEASNLADSSLEKRNLKDKRRLFLLSEGNIDRSSPLFNLLTEPEIRMRQASSVQRKKLVQKNPSLHLSLTRLALRNIPRNLSSKELKELARKAVVEFAKDVRAGRRQPLSKEENARDGKDAKEKDQERKLKGKGIVRQAKVVFETSQGTKIQEKDGGKSRGYGFIEYTSHHWALMGLRHLNGLQLENDAGKKQRVVVEFAIENAQVVQRRRANEEKSRQMQPDQLAKSAKGPAVEPRDDSRSSKDKGSKDRGSKDRGSKGKGSKDKDSRDKSKARGRKGGRPGPVEEPAVSIQQDSGKPKDAKEEMKQKLIARKRLTRKKKAVARGKN</sequence>
<dbReference type="Gene3D" id="3.30.70.330">
    <property type="match status" value="4"/>
</dbReference>
<feature type="compositionally biased region" description="Acidic residues" evidence="6">
    <location>
        <begin position="238"/>
        <end position="256"/>
    </location>
</feature>
<feature type="domain" description="RRM" evidence="7">
    <location>
        <begin position="43"/>
        <end position="121"/>
    </location>
</feature>
<keyword evidence="2" id="KW-0677">Repeat</keyword>
<proteinExistence type="predicted"/>
<feature type="region of interest" description="Disordered" evidence="6">
    <location>
        <begin position="119"/>
        <end position="138"/>
    </location>
</feature>
<dbReference type="GO" id="GO:0003729">
    <property type="term" value="F:mRNA binding"/>
    <property type="evidence" value="ECO:0007669"/>
    <property type="project" value="TreeGrafter"/>
</dbReference>
<dbReference type="InterPro" id="IPR012677">
    <property type="entry name" value="Nucleotide-bd_a/b_plait_sf"/>
</dbReference>
<feature type="domain" description="RRM" evidence="7">
    <location>
        <begin position="502"/>
        <end position="634"/>
    </location>
</feature>